<dbReference type="Proteomes" id="UP000682802">
    <property type="component" value="Chromosome 2"/>
</dbReference>
<sequence length="142" mass="16743">MKGKQSKFDIVFVGIMIFIGISFTFIISPYLDREKERSYFQIQFKEDTFLLINSIKENDRGWLTFINKSDLYMIYLNKKNRSLVNAGDSLYHFANSDSLYLVTKNGILSNEVIYYDPTSWLHELLGDTLDIEGRYGKKPWRQ</sequence>
<keyword evidence="3" id="KW-1185">Reference proteome</keyword>
<organism evidence="2 3">
    <name type="scientific">Flammeovirga kamogawensis</name>
    <dbReference type="NCBI Taxonomy" id="373891"/>
    <lineage>
        <taxon>Bacteria</taxon>
        <taxon>Pseudomonadati</taxon>
        <taxon>Bacteroidota</taxon>
        <taxon>Cytophagia</taxon>
        <taxon>Cytophagales</taxon>
        <taxon>Flammeovirgaceae</taxon>
        <taxon>Flammeovirga</taxon>
    </lineage>
</organism>
<accession>A0ABX8H267</accession>
<dbReference type="EMBL" id="CP076129">
    <property type="protein sequence ID" value="QWG09713.1"/>
    <property type="molecule type" value="Genomic_DNA"/>
</dbReference>
<name>A0ABX8H267_9BACT</name>
<reference evidence="2 3" key="1">
    <citation type="submission" date="2021-05" db="EMBL/GenBank/DDBJ databases">
        <title>Comparative genomic studies on the polysaccharide-degrading batcterial strains of the Flammeovirga genus.</title>
        <authorList>
            <person name="Zewei F."/>
            <person name="Zheng Z."/>
            <person name="Yu L."/>
            <person name="Ruyue G."/>
            <person name="Yanhong M."/>
            <person name="Yuanyuan C."/>
            <person name="Jingyan G."/>
            <person name="Wenjun H."/>
        </authorList>
    </citation>
    <scope>NUCLEOTIDE SEQUENCE [LARGE SCALE GENOMIC DNA]</scope>
    <source>
        <strain evidence="2 3">YS10</strain>
    </source>
</reference>
<evidence type="ECO:0000313" key="2">
    <source>
        <dbReference type="EMBL" id="QWG09713.1"/>
    </source>
</evidence>
<protein>
    <submittedName>
        <fullName evidence="2">Uncharacterized protein</fullName>
    </submittedName>
</protein>
<keyword evidence="1" id="KW-1133">Transmembrane helix</keyword>
<gene>
    <name evidence="2" type="ORF">KM029_24245</name>
</gene>
<dbReference type="RefSeq" id="WP_144076381.1">
    <property type="nucleotide sequence ID" value="NZ_CP076129.1"/>
</dbReference>
<proteinExistence type="predicted"/>
<feature type="transmembrane region" description="Helical" evidence="1">
    <location>
        <begin position="12"/>
        <end position="31"/>
    </location>
</feature>
<evidence type="ECO:0000313" key="3">
    <source>
        <dbReference type="Proteomes" id="UP000682802"/>
    </source>
</evidence>
<evidence type="ECO:0000256" key="1">
    <source>
        <dbReference type="SAM" id="Phobius"/>
    </source>
</evidence>
<keyword evidence="1" id="KW-0472">Membrane</keyword>
<keyword evidence="1" id="KW-0812">Transmembrane</keyword>